<dbReference type="EMBL" id="DXET01000054">
    <property type="protein sequence ID" value="HIX80754.1"/>
    <property type="molecule type" value="Genomic_DNA"/>
</dbReference>
<dbReference type="AlphaFoldDB" id="A0A9D1XJT5"/>
<sequence length="658" mass="71054">MKKIFKPSKLAKYVKQIAVFILLFAIFAGAGLTHATHGSSGNVKTYSQDEIIKSLGQANNFAVFAKNFTNNNHMEGSIAVENLLGASSNLGNTDNVYIYTKQSVFNIKITKTLGGQITTAQTFKIGAYLKNSDGSYTLIKTVDITTDLSGNGSAILDTTGLTPGMEYYFFEIDDNGQPITSNTGIINGQEYTVSVTTSLDSNVIETPSSGVSNVSYIENFYNGNEGIELFQSNNKEKASVIAGKDNQYSSVNNNQNIITGVDGTNYKLGPNVNVNIVNGQFPIDFDSELTNLANISSKLATTANTDTVKVINIKLTDNGQGIDYSQITSGGTQVSNIKDFNDWNNNGLTTEGKFLVINVDCTNASNNNNQFSLRGCKIDNNDAMNWNKIANRVIWNFYTSDGNNYSSFDGKIIYEGGLGTLLAPKATVSCTASTNGSVIGNTVDHPSCEIHHIKLSETTVTEETNMSVDVINDPSNIGGLKIKKDVTVNGSEATKDNTSLVDGTYVFDIYDESKTNLVRSNVEVVISNGKSNEVTVSGLEPGTYLVSEKTDNLPKGMSLTGSNDIKVVVKANNTEDLPVAKFVNNIDVGSVIIKKNVTLNGDVTNSNELDGIYQFTLTNKEDSTIVYNEEIVIENGKSKTVQIDNIIPGTYIVTENTE</sequence>
<accession>A0A9D1XJT5</accession>
<name>A0A9D1XJT5_9FIRM</name>
<dbReference type="Proteomes" id="UP000886724">
    <property type="component" value="Unassembled WGS sequence"/>
</dbReference>
<comment type="caution">
    <text evidence="2">The sequence shown here is derived from an EMBL/GenBank/DDBJ whole genome shotgun (WGS) entry which is preliminary data.</text>
</comment>
<evidence type="ECO:0000313" key="2">
    <source>
        <dbReference type="EMBL" id="HIX80754.1"/>
    </source>
</evidence>
<feature type="non-terminal residue" evidence="2">
    <location>
        <position position="658"/>
    </location>
</feature>
<protein>
    <recommendedName>
        <fullName evidence="1">Choice-of-anchor A domain-containing protein</fullName>
    </recommendedName>
</protein>
<reference evidence="2" key="1">
    <citation type="journal article" date="2021" name="PeerJ">
        <title>Extensive microbial diversity within the chicken gut microbiome revealed by metagenomics and culture.</title>
        <authorList>
            <person name="Gilroy R."/>
            <person name="Ravi A."/>
            <person name="Getino M."/>
            <person name="Pursley I."/>
            <person name="Horton D.L."/>
            <person name="Alikhan N.F."/>
            <person name="Baker D."/>
            <person name="Gharbi K."/>
            <person name="Hall N."/>
            <person name="Watson M."/>
            <person name="Adriaenssens E.M."/>
            <person name="Foster-Nyarko E."/>
            <person name="Jarju S."/>
            <person name="Secka A."/>
            <person name="Antonio M."/>
            <person name="Oren A."/>
            <person name="Chaudhuri R.R."/>
            <person name="La Ragione R."/>
            <person name="Hildebrand F."/>
            <person name="Pallen M.J."/>
        </authorList>
    </citation>
    <scope>NUCLEOTIDE SEQUENCE</scope>
    <source>
        <strain evidence="2">ChiGjej1B1-14440</strain>
    </source>
</reference>
<reference evidence="2" key="2">
    <citation type="submission" date="2021-04" db="EMBL/GenBank/DDBJ databases">
        <authorList>
            <person name="Gilroy R."/>
        </authorList>
    </citation>
    <scope>NUCLEOTIDE SEQUENCE</scope>
    <source>
        <strain evidence="2">ChiGjej1B1-14440</strain>
    </source>
</reference>
<feature type="domain" description="Choice-of-anchor A" evidence="1">
    <location>
        <begin position="223"/>
        <end position="452"/>
    </location>
</feature>
<organism evidence="2 3">
    <name type="scientific">Candidatus Erysipelatoclostridium merdavium</name>
    <dbReference type="NCBI Taxonomy" id="2838566"/>
    <lineage>
        <taxon>Bacteria</taxon>
        <taxon>Bacillati</taxon>
        <taxon>Bacillota</taxon>
        <taxon>Erysipelotrichia</taxon>
        <taxon>Erysipelotrichales</taxon>
        <taxon>Erysipelotrichales incertae sedis</taxon>
    </lineage>
</organism>
<proteinExistence type="predicted"/>
<evidence type="ECO:0000259" key="1">
    <source>
        <dbReference type="Pfam" id="PF20597"/>
    </source>
</evidence>
<gene>
    <name evidence="2" type="ORF">H9980_02135</name>
</gene>
<dbReference type="InterPro" id="IPR026588">
    <property type="entry name" value="Choice_anch_A"/>
</dbReference>
<evidence type="ECO:0000313" key="3">
    <source>
        <dbReference type="Proteomes" id="UP000886724"/>
    </source>
</evidence>
<dbReference type="Pfam" id="PF20597">
    <property type="entry name" value="pAdhesive_15"/>
    <property type="match status" value="1"/>
</dbReference>